<protein>
    <submittedName>
        <fullName evidence="2">Uncharacterized protein</fullName>
    </submittedName>
</protein>
<evidence type="ECO:0000313" key="3">
    <source>
        <dbReference type="Proteomes" id="UP000244005"/>
    </source>
</evidence>
<dbReference type="AlphaFoldDB" id="A0A2R6VZN1"/>
<sequence length="226" mass="24821">MKNSILLLDKLLLFSHHILQPESSPSSLASLYHPSHFDPGHLDHLRHLLPPPLVSQGPPFFCLLRSFAARSLLPLSLSCYLLLEPYQVVYSLYISFLPRWVFLVLPHFHISSEPSGELQIYVPEEGHKVGGMHTVSGPATGPARNTRSKTKTSASPRKKDKLVPKHATRSRRSRASVTSVTDAPPTTRNRSTVSPSRDATQTSPYSLGSQTKLLSPIASTSSTAVV</sequence>
<dbReference type="Gramene" id="Mp4g03350.1">
    <property type="protein sequence ID" value="Mp4g03350.1.cds1"/>
    <property type="gene ID" value="Mp4g03350"/>
</dbReference>
<keyword evidence="3" id="KW-1185">Reference proteome</keyword>
<gene>
    <name evidence="2" type="ORF">MARPO_0228s0002</name>
</gene>
<accession>A0A2R6VZN1</accession>
<evidence type="ECO:0000256" key="1">
    <source>
        <dbReference type="SAM" id="MobiDB-lite"/>
    </source>
</evidence>
<evidence type="ECO:0000313" key="2">
    <source>
        <dbReference type="EMBL" id="PTQ27065.1"/>
    </source>
</evidence>
<organism evidence="2 3">
    <name type="scientific">Marchantia polymorpha</name>
    <name type="common">Common liverwort</name>
    <name type="synonym">Marchantia aquatica</name>
    <dbReference type="NCBI Taxonomy" id="3197"/>
    <lineage>
        <taxon>Eukaryota</taxon>
        <taxon>Viridiplantae</taxon>
        <taxon>Streptophyta</taxon>
        <taxon>Embryophyta</taxon>
        <taxon>Marchantiophyta</taxon>
        <taxon>Marchantiopsida</taxon>
        <taxon>Marchantiidae</taxon>
        <taxon>Marchantiales</taxon>
        <taxon>Marchantiaceae</taxon>
        <taxon>Marchantia</taxon>
    </lineage>
</organism>
<proteinExistence type="predicted"/>
<dbReference type="OrthoDB" id="5363079at2759"/>
<dbReference type="Proteomes" id="UP000244005">
    <property type="component" value="Unassembled WGS sequence"/>
</dbReference>
<dbReference type="EMBL" id="KZ772890">
    <property type="protein sequence ID" value="PTQ27065.1"/>
    <property type="molecule type" value="Genomic_DNA"/>
</dbReference>
<feature type="compositionally biased region" description="Basic residues" evidence="1">
    <location>
        <begin position="146"/>
        <end position="174"/>
    </location>
</feature>
<feature type="compositionally biased region" description="Polar residues" evidence="1">
    <location>
        <begin position="184"/>
        <end position="208"/>
    </location>
</feature>
<name>A0A2R6VZN1_MARPO</name>
<feature type="region of interest" description="Disordered" evidence="1">
    <location>
        <begin position="129"/>
        <end position="208"/>
    </location>
</feature>
<reference evidence="3" key="1">
    <citation type="journal article" date="2017" name="Cell">
        <title>Insights into land plant evolution garnered from the Marchantia polymorpha genome.</title>
        <authorList>
            <person name="Bowman J.L."/>
            <person name="Kohchi T."/>
            <person name="Yamato K.T."/>
            <person name="Jenkins J."/>
            <person name="Shu S."/>
            <person name="Ishizaki K."/>
            <person name="Yamaoka S."/>
            <person name="Nishihama R."/>
            <person name="Nakamura Y."/>
            <person name="Berger F."/>
            <person name="Adam C."/>
            <person name="Aki S.S."/>
            <person name="Althoff F."/>
            <person name="Araki T."/>
            <person name="Arteaga-Vazquez M.A."/>
            <person name="Balasubrmanian S."/>
            <person name="Barry K."/>
            <person name="Bauer D."/>
            <person name="Boehm C.R."/>
            <person name="Briginshaw L."/>
            <person name="Caballero-Perez J."/>
            <person name="Catarino B."/>
            <person name="Chen F."/>
            <person name="Chiyoda S."/>
            <person name="Chovatia M."/>
            <person name="Davies K.M."/>
            <person name="Delmans M."/>
            <person name="Demura T."/>
            <person name="Dierschke T."/>
            <person name="Dolan L."/>
            <person name="Dorantes-Acosta A.E."/>
            <person name="Eklund D.M."/>
            <person name="Florent S.N."/>
            <person name="Flores-Sandoval E."/>
            <person name="Fujiyama A."/>
            <person name="Fukuzawa H."/>
            <person name="Galik B."/>
            <person name="Grimanelli D."/>
            <person name="Grimwood J."/>
            <person name="Grossniklaus U."/>
            <person name="Hamada T."/>
            <person name="Haseloff J."/>
            <person name="Hetherington A.J."/>
            <person name="Higo A."/>
            <person name="Hirakawa Y."/>
            <person name="Hundley H.N."/>
            <person name="Ikeda Y."/>
            <person name="Inoue K."/>
            <person name="Inoue S.I."/>
            <person name="Ishida S."/>
            <person name="Jia Q."/>
            <person name="Kakita M."/>
            <person name="Kanazawa T."/>
            <person name="Kawai Y."/>
            <person name="Kawashima T."/>
            <person name="Kennedy M."/>
            <person name="Kinose K."/>
            <person name="Kinoshita T."/>
            <person name="Kohara Y."/>
            <person name="Koide E."/>
            <person name="Komatsu K."/>
            <person name="Kopischke S."/>
            <person name="Kubo M."/>
            <person name="Kyozuka J."/>
            <person name="Lagercrantz U."/>
            <person name="Lin S.S."/>
            <person name="Lindquist E."/>
            <person name="Lipzen A.M."/>
            <person name="Lu C.W."/>
            <person name="De Luna E."/>
            <person name="Martienssen R.A."/>
            <person name="Minamino N."/>
            <person name="Mizutani M."/>
            <person name="Mizutani M."/>
            <person name="Mochizuki N."/>
            <person name="Monte I."/>
            <person name="Mosher R."/>
            <person name="Nagasaki H."/>
            <person name="Nakagami H."/>
            <person name="Naramoto S."/>
            <person name="Nishitani K."/>
            <person name="Ohtani M."/>
            <person name="Okamoto T."/>
            <person name="Okumura M."/>
            <person name="Phillips J."/>
            <person name="Pollak B."/>
            <person name="Reinders A."/>
            <person name="Rovekamp M."/>
            <person name="Sano R."/>
            <person name="Sawa S."/>
            <person name="Schmid M.W."/>
            <person name="Shirakawa M."/>
            <person name="Solano R."/>
            <person name="Spunde A."/>
            <person name="Suetsugu N."/>
            <person name="Sugano S."/>
            <person name="Sugiyama A."/>
            <person name="Sun R."/>
            <person name="Suzuki Y."/>
            <person name="Takenaka M."/>
            <person name="Takezawa D."/>
            <person name="Tomogane H."/>
            <person name="Tsuzuki M."/>
            <person name="Ueda T."/>
            <person name="Umeda M."/>
            <person name="Ward J.M."/>
            <person name="Watanabe Y."/>
            <person name="Yazaki K."/>
            <person name="Yokoyama R."/>
            <person name="Yoshitake Y."/>
            <person name="Yotsui I."/>
            <person name="Zachgo S."/>
            <person name="Schmutz J."/>
        </authorList>
    </citation>
    <scope>NUCLEOTIDE SEQUENCE [LARGE SCALE GENOMIC DNA]</scope>
    <source>
        <strain evidence="3">Tak-1</strain>
    </source>
</reference>